<organism evidence="5 6">
    <name type="scientific">Didymella pomorum</name>
    <dbReference type="NCBI Taxonomy" id="749634"/>
    <lineage>
        <taxon>Eukaryota</taxon>
        <taxon>Fungi</taxon>
        <taxon>Dikarya</taxon>
        <taxon>Ascomycota</taxon>
        <taxon>Pezizomycotina</taxon>
        <taxon>Dothideomycetes</taxon>
        <taxon>Pleosporomycetidae</taxon>
        <taxon>Pleosporales</taxon>
        <taxon>Pleosporineae</taxon>
        <taxon>Didymellaceae</taxon>
        <taxon>Didymella</taxon>
    </lineage>
</organism>
<dbReference type="PRINTS" id="PR00420">
    <property type="entry name" value="RNGMNOXGNASE"/>
</dbReference>
<sequence length="539" mass="60305">MNSAALECLRDLDPSVYDECIRLGNHGDSIKNNRWAETMAGEEYARVPSWGVHGKRKSDYEGVSPCRYADLPQSLLEPVLVKWATAHGWQMRFDTRLVEVIEEKESSSDKKVVARVVDQITGFEYSVRTRYLFGADGGRSLVAEHIDLPFTSMPGGAQAYNVLVRADLGHLMRHQEGNIHMLPRLEKDYPFVALARMVKPWAEWMFVFIGDADITVSILHTSRWQINETSADVLFRGHVFCLGDAIHRHPPTLGLGSNTCIQDTFNLSWKIAYVLRSLASPSLLDTYNTERQPVASKLVLDSNNTLRSHIALWTALGMQPHGSPVSARQAAKEVLNQKSPAGQQARKALRERVRHMQTESQALGTAMNQLYVSSAICAADEESAYQPGPKEQIDPCRYHDPSTYPGRRLPHVWLGRRIPAKLESTLDVAGKGAFTLLTGIGGDGWRTAAQLVQHTLGVEVNVVGIGIGLEYEDVYLDWDEKSGVEEDGCVLVRPDLFVAWRSKSAGEESLRLLAVMRRVLGVAPIPADEQEWRWDWARR</sequence>
<accession>A0A9W9D8W4</accession>
<evidence type="ECO:0000259" key="4">
    <source>
        <dbReference type="Pfam" id="PF01494"/>
    </source>
</evidence>
<dbReference type="PANTHER" id="PTHR43004">
    <property type="entry name" value="TRK SYSTEM POTASSIUM UPTAKE PROTEIN"/>
    <property type="match status" value="1"/>
</dbReference>
<evidence type="ECO:0000256" key="3">
    <source>
        <dbReference type="ARBA" id="ARBA00023002"/>
    </source>
</evidence>
<gene>
    <name evidence="5" type="ORF">N0V91_002959</name>
</gene>
<dbReference type="EMBL" id="JAPEVA010000014">
    <property type="protein sequence ID" value="KAJ4408704.1"/>
    <property type="molecule type" value="Genomic_DNA"/>
</dbReference>
<reference evidence="5" key="1">
    <citation type="submission" date="2022-10" db="EMBL/GenBank/DDBJ databases">
        <title>Tapping the CABI collections for fungal endophytes: first genome assemblies for Collariella, Neodidymelliopsis, Ascochyta clinopodiicola, Didymella pomorum, Didymosphaeria variabile, Neocosmospora piperis and Neocucurbitaria cava.</title>
        <authorList>
            <person name="Hill R."/>
        </authorList>
    </citation>
    <scope>NUCLEOTIDE SEQUENCE</scope>
    <source>
        <strain evidence="5">IMI 355091</strain>
    </source>
</reference>
<dbReference type="Gene3D" id="3.30.9.10">
    <property type="entry name" value="D-Amino Acid Oxidase, subunit A, domain 2"/>
    <property type="match status" value="1"/>
</dbReference>
<dbReference type="Gene3D" id="3.40.30.120">
    <property type="match status" value="1"/>
</dbReference>
<feature type="domain" description="FAD-binding" evidence="4">
    <location>
        <begin position="16"/>
        <end position="299"/>
    </location>
</feature>
<keyword evidence="3" id="KW-0560">Oxidoreductase</keyword>
<comment type="caution">
    <text evidence="5">The sequence shown here is derived from an EMBL/GenBank/DDBJ whole genome shotgun (WGS) entry which is preliminary data.</text>
</comment>
<dbReference type="Gene3D" id="3.50.50.60">
    <property type="entry name" value="FAD/NAD(P)-binding domain"/>
    <property type="match status" value="1"/>
</dbReference>
<keyword evidence="2" id="KW-0274">FAD</keyword>
<evidence type="ECO:0000313" key="5">
    <source>
        <dbReference type="EMBL" id="KAJ4408704.1"/>
    </source>
</evidence>
<dbReference type="Proteomes" id="UP001140510">
    <property type="component" value="Unassembled WGS sequence"/>
</dbReference>
<dbReference type="Pfam" id="PF01494">
    <property type="entry name" value="FAD_binding_3"/>
    <property type="match status" value="1"/>
</dbReference>
<dbReference type="PANTHER" id="PTHR43004:SF8">
    <property type="entry name" value="FAD-BINDING DOMAIN-CONTAINING PROTEIN-RELATED"/>
    <property type="match status" value="1"/>
</dbReference>
<dbReference type="InterPro" id="IPR002938">
    <property type="entry name" value="FAD-bd"/>
</dbReference>
<evidence type="ECO:0000313" key="6">
    <source>
        <dbReference type="Proteomes" id="UP001140510"/>
    </source>
</evidence>
<protein>
    <recommendedName>
        <fullName evidence="4">FAD-binding domain-containing protein</fullName>
    </recommendedName>
</protein>
<proteinExistence type="predicted"/>
<dbReference type="GO" id="GO:0071949">
    <property type="term" value="F:FAD binding"/>
    <property type="evidence" value="ECO:0007669"/>
    <property type="project" value="InterPro"/>
</dbReference>
<evidence type="ECO:0000256" key="1">
    <source>
        <dbReference type="ARBA" id="ARBA00022630"/>
    </source>
</evidence>
<keyword evidence="6" id="KW-1185">Reference proteome</keyword>
<dbReference type="GO" id="GO:0016709">
    <property type="term" value="F:oxidoreductase activity, acting on paired donors, with incorporation or reduction of molecular oxygen, NAD(P)H as one donor, and incorporation of one atom of oxygen"/>
    <property type="evidence" value="ECO:0007669"/>
    <property type="project" value="UniProtKB-ARBA"/>
</dbReference>
<evidence type="ECO:0000256" key="2">
    <source>
        <dbReference type="ARBA" id="ARBA00022827"/>
    </source>
</evidence>
<dbReference type="InterPro" id="IPR050641">
    <property type="entry name" value="RIFMO-like"/>
</dbReference>
<keyword evidence="1" id="KW-0285">Flavoprotein</keyword>
<name>A0A9W9D8W4_9PLEO</name>
<dbReference type="InterPro" id="IPR036188">
    <property type="entry name" value="FAD/NAD-bd_sf"/>
</dbReference>
<dbReference type="AlphaFoldDB" id="A0A9W9D8W4"/>
<dbReference type="SUPFAM" id="SSF51905">
    <property type="entry name" value="FAD/NAD(P)-binding domain"/>
    <property type="match status" value="1"/>
</dbReference>
<dbReference type="Pfam" id="PF21274">
    <property type="entry name" value="Rng_hyd_C"/>
    <property type="match status" value="1"/>
</dbReference>
<dbReference type="OrthoDB" id="2690153at2759"/>